<feature type="compositionally biased region" description="Basic and acidic residues" evidence="1">
    <location>
        <begin position="21"/>
        <end position="32"/>
    </location>
</feature>
<sequence>MRQVEEEEPEEEDMGIPWKGAPEREVSDRDPGSEDSPGAAQHVRSGYHRDHVSRSLSSARSSSALSGLGEGP</sequence>
<feature type="region of interest" description="Disordered" evidence="1">
    <location>
        <begin position="1"/>
        <end position="72"/>
    </location>
</feature>
<organism evidence="2 3">
    <name type="scientific">Kitasatospora putterlickiae</name>
    <dbReference type="NCBI Taxonomy" id="221725"/>
    <lineage>
        <taxon>Bacteria</taxon>
        <taxon>Bacillati</taxon>
        <taxon>Actinomycetota</taxon>
        <taxon>Actinomycetes</taxon>
        <taxon>Kitasatosporales</taxon>
        <taxon>Streptomycetaceae</taxon>
        <taxon>Kitasatospora</taxon>
    </lineage>
</organism>
<evidence type="ECO:0000313" key="2">
    <source>
        <dbReference type="EMBL" id="GAA1405041.1"/>
    </source>
</evidence>
<dbReference type="EMBL" id="BAAAKJ010000287">
    <property type="protein sequence ID" value="GAA1405041.1"/>
    <property type="molecule type" value="Genomic_DNA"/>
</dbReference>
<comment type="caution">
    <text evidence="2">The sequence shown here is derived from an EMBL/GenBank/DDBJ whole genome shotgun (WGS) entry which is preliminary data.</text>
</comment>
<evidence type="ECO:0000313" key="3">
    <source>
        <dbReference type="Proteomes" id="UP001499863"/>
    </source>
</evidence>
<dbReference type="Proteomes" id="UP001499863">
    <property type="component" value="Unassembled WGS sequence"/>
</dbReference>
<name>A0ABN1YD05_9ACTN</name>
<accession>A0ABN1YD05</accession>
<keyword evidence="3" id="KW-1185">Reference proteome</keyword>
<evidence type="ECO:0000256" key="1">
    <source>
        <dbReference type="SAM" id="MobiDB-lite"/>
    </source>
</evidence>
<feature type="compositionally biased region" description="Low complexity" evidence="1">
    <location>
        <begin position="54"/>
        <end position="66"/>
    </location>
</feature>
<gene>
    <name evidence="2" type="ORF">GCM10009639_51620</name>
</gene>
<protein>
    <submittedName>
        <fullName evidence="2">Uncharacterized protein</fullName>
    </submittedName>
</protein>
<reference evidence="2 3" key="1">
    <citation type="journal article" date="2019" name="Int. J. Syst. Evol. Microbiol.">
        <title>The Global Catalogue of Microorganisms (GCM) 10K type strain sequencing project: providing services to taxonomists for standard genome sequencing and annotation.</title>
        <authorList>
            <consortium name="The Broad Institute Genomics Platform"/>
            <consortium name="The Broad Institute Genome Sequencing Center for Infectious Disease"/>
            <person name="Wu L."/>
            <person name="Ma J."/>
        </authorList>
    </citation>
    <scope>NUCLEOTIDE SEQUENCE [LARGE SCALE GENOMIC DNA]</scope>
    <source>
        <strain evidence="2 3">JCM 12393</strain>
    </source>
</reference>
<feature type="compositionally biased region" description="Acidic residues" evidence="1">
    <location>
        <begin position="1"/>
        <end position="14"/>
    </location>
</feature>
<proteinExistence type="predicted"/>